<feature type="transmembrane region" description="Helical" evidence="15">
    <location>
        <begin position="406"/>
        <end position="427"/>
    </location>
</feature>
<dbReference type="PANTHER" id="PTHR21347">
    <property type="entry name" value="CLEFT LIP AND PALATE ASSOCIATED TRANSMEMBRANE PROTEIN-RELATED"/>
    <property type="match status" value="1"/>
</dbReference>
<dbReference type="Proteomes" id="UP000007875">
    <property type="component" value="Unassembled WGS sequence"/>
</dbReference>
<accession>H2ZN70</accession>
<feature type="transmembrane region" description="Helical" evidence="15">
    <location>
        <begin position="325"/>
        <end position="342"/>
    </location>
</feature>
<evidence type="ECO:0000256" key="4">
    <source>
        <dbReference type="ARBA" id="ARBA00022989"/>
    </source>
</evidence>
<dbReference type="InParanoid" id="H2ZN70"/>
<feature type="transmembrane region" description="Helical" evidence="15">
    <location>
        <begin position="262"/>
        <end position="283"/>
    </location>
</feature>
<reference evidence="16" key="3">
    <citation type="submission" date="2025-09" db="UniProtKB">
        <authorList>
            <consortium name="Ensembl"/>
        </authorList>
    </citation>
    <scope>IDENTIFICATION</scope>
</reference>
<evidence type="ECO:0000256" key="2">
    <source>
        <dbReference type="ARBA" id="ARBA00009310"/>
    </source>
</evidence>
<name>H2ZN70_CIOSA</name>
<dbReference type="OMA" id="TTMWRAF"/>
<evidence type="ECO:0000256" key="8">
    <source>
        <dbReference type="ARBA" id="ARBA00035895"/>
    </source>
</evidence>
<dbReference type="AlphaFoldDB" id="H2ZN70"/>
<evidence type="ECO:0000256" key="14">
    <source>
        <dbReference type="ARBA" id="ARBA00093208"/>
    </source>
</evidence>
<reference evidence="16" key="2">
    <citation type="submission" date="2025-08" db="UniProtKB">
        <authorList>
            <consortium name="Ensembl"/>
        </authorList>
    </citation>
    <scope>IDENTIFICATION</scope>
</reference>
<reference evidence="17" key="1">
    <citation type="submission" date="2003-08" db="EMBL/GenBank/DDBJ databases">
        <authorList>
            <person name="Birren B."/>
            <person name="Nusbaum C."/>
            <person name="Abebe A."/>
            <person name="Abouelleil A."/>
            <person name="Adekoya E."/>
            <person name="Ait-zahra M."/>
            <person name="Allen N."/>
            <person name="Allen T."/>
            <person name="An P."/>
            <person name="Anderson M."/>
            <person name="Anderson S."/>
            <person name="Arachchi H."/>
            <person name="Armbruster J."/>
            <person name="Bachantsang P."/>
            <person name="Baldwin J."/>
            <person name="Barry A."/>
            <person name="Bayul T."/>
            <person name="Blitshsteyn B."/>
            <person name="Bloom T."/>
            <person name="Blye J."/>
            <person name="Boguslavskiy L."/>
            <person name="Borowsky M."/>
            <person name="Boukhgalter B."/>
            <person name="Brunache A."/>
            <person name="Butler J."/>
            <person name="Calixte N."/>
            <person name="Calvo S."/>
            <person name="Camarata J."/>
            <person name="Campo K."/>
            <person name="Chang J."/>
            <person name="Cheshatsang Y."/>
            <person name="Citroen M."/>
            <person name="Collymore A."/>
            <person name="Considine T."/>
            <person name="Cook A."/>
            <person name="Cooke P."/>
            <person name="Corum B."/>
            <person name="Cuomo C."/>
            <person name="David R."/>
            <person name="Dawoe T."/>
            <person name="Degray S."/>
            <person name="Dodge S."/>
            <person name="Dooley K."/>
            <person name="Dorje P."/>
            <person name="Dorjee K."/>
            <person name="Dorris L."/>
            <person name="Duffey N."/>
            <person name="Dupes A."/>
            <person name="Elkins T."/>
            <person name="Engels R."/>
            <person name="Erickson J."/>
            <person name="Farina A."/>
            <person name="Faro S."/>
            <person name="Ferreira P."/>
            <person name="Fischer H."/>
            <person name="Fitzgerald M."/>
            <person name="Foley K."/>
            <person name="Gage D."/>
            <person name="Galagan J."/>
            <person name="Gearin G."/>
            <person name="Gnerre S."/>
            <person name="Gnirke A."/>
            <person name="Goyette A."/>
            <person name="Graham J."/>
            <person name="Grandbois E."/>
            <person name="Gyaltsen K."/>
            <person name="Hafez N."/>
            <person name="Hagopian D."/>
            <person name="Hagos B."/>
            <person name="Hall J."/>
            <person name="Hatcher B."/>
            <person name="Heller A."/>
            <person name="Higgins H."/>
            <person name="Honan T."/>
            <person name="Horn A."/>
            <person name="Houde N."/>
            <person name="Hughes L."/>
            <person name="Hulme W."/>
            <person name="Husby E."/>
            <person name="Iliev I."/>
            <person name="Jaffe D."/>
            <person name="Jones C."/>
            <person name="Kamal M."/>
            <person name="Kamat A."/>
            <person name="Kamvysselis M."/>
            <person name="Karlsson E."/>
            <person name="Kells C."/>
            <person name="Kieu A."/>
            <person name="Kisner P."/>
            <person name="Kodira C."/>
            <person name="Kulbokas E."/>
            <person name="Labutti K."/>
            <person name="Lama D."/>
            <person name="Landers T."/>
            <person name="Leger J."/>
            <person name="Levine S."/>
            <person name="Lewis D."/>
            <person name="Lewis T."/>
            <person name="Lindblad-toh K."/>
            <person name="Liu X."/>
            <person name="Lokyitsang T."/>
            <person name="Lokyitsang Y."/>
            <person name="Lucien O."/>
            <person name="Lui A."/>
            <person name="Ma L.J."/>
            <person name="Mabbitt R."/>
            <person name="Macdonald J."/>
            <person name="Maclean C."/>
            <person name="Major J."/>
            <person name="Manning J."/>
            <person name="Marabella R."/>
            <person name="Maru K."/>
            <person name="Matthews C."/>
            <person name="Mauceli E."/>
            <person name="Mccarthy M."/>
            <person name="Mcdonough S."/>
            <person name="Mcghee T."/>
            <person name="Meldrim J."/>
            <person name="Meneus L."/>
            <person name="Mesirov J."/>
            <person name="Mihalev A."/>
            <person name="Mihova T."/>
            <person name="Mikkelsen T."/>
            <person name="Mlenga V."/>
            <person name="Moru K."/>
            <person name="Mozes J."/>
            <person name="Mulrain L."/>
            <person name="Munson G."/>
            <person name="Naylor J."/>
            <person name="Newes C."/>
            <person name="Nguyen C."/>
            <person name="Nguyen N."/>
            <person name="Nguyen T."/>
            <person name="Nicol R."/>
            <person name="Nielsen C."/>
            <person name="Nizzari M."/>
            <person name="Norbu C."/>
            <person name="Norbu N."/>
            <person name="O'donnell P."/>
            <person name="Okoawo O."/>
            <person name="O'leary S."/>
            <person name="Omotosho B."/>
            <person name="O'neill K."/>
            <person name="Osman S."/>
            <person name="Parker S."/>
            <person name="Perrin D."/>
            <person name="Phunkhang P."/>
            <person name="Piqani B."/>
            <person name="Purcell S."/>
            <person name="Rachupka T."/>
            <person name="Ramasamy U."/>
            <person name="Rameau R."/>
            <person name="Ray V."/>
            <person name="Raymond C."/>
            <person name="Retta R."/>
            <person name="Richardson S."/>
            <person name="Rise C."/>
            <person name="Rodriguez J."/>
            <person name="Rogers J."/>
            <person name="Rogov P."/>
            <person name="Rutman M."/>
            <person name="Schupbach R."/>
            <person name="Seaman C."/>
            <person name="Settipalli S."/>
            <person name="Sharpe T."/>
            <person name="Sheridan J."/>
            <person name="Sherpa N."/>
            <person name="Shi J."/>
            <person name="Smirnov S."/>
            <person name="Smith C."/>
            <person name="Sougnez C."/>
            <person name="Spencer B."/>
            <person name="Stalker J."/>
            <person name="Stange-thomann N."/>
            <person name="Stavropoulos S."/>
            <person name="Stetson K."/>
            <person name="Stone C."/>
            <person name="Stone S."/>
            <person name="Stubbs M."/>
            <person name="Talamas J."/>
            <person name="Tchuinga P."/>
            <person name="Tenzing P."/>
            <person name="Tesfaye S."/>
            <person name="Theodore J."/>
            <person name="Thoulutsang Y."/>
            <person name="Topham K."/>
            <person name="Towey S."/>
            <person name="Tsamla T."/>
            <person name="Tsomo N."/>
            <person name="Vallee D."/>
            <person name="Vassiliev H."/>
            <person name="Venkataraman V."/>
            <person name="Vinson J."/>
            <person name="Vo A."/>
            <person name="Wade C."/>
            <person name="Wang S."/>
            <person name="Wangchuk T."/>
            <person name="Wangdi T."/>
            <person name="Whittaker C."/>
            <person name="Wilkinson J."/>
            <person name="Wu Y."/>
            <person name="Wyman D."/>
            <person name="Yadav S."/>
            <person name="Yang S."/>
            <person name="Yang X."/>
            <person name="Yeager S."/>
            <person name="Yee E."/>
            <person name="Young G."/>
            <person name="Zainoun J."/>
            <person name="Zembeck L."/>
            <person name="Zimmer A."/>
            <person name="Zody M."/>
            <person name="Lander E."/>
        </authorList>
    </citation>
    <scope>NUCLEOTIDE SEQUENCE [LARGE SCALE GENOMIC DNA]</scope>
</reference>
<dbReference type="Ensembl" id="ENSCSAVT00000019243.1">
    <property type="protein sequence ID" value="ENSCSAVP00000019036.1"/>
    <property type="gene ID" value="ENSCSAVG00000011174.1"/>
</dbReference>
<dbReference type="GO" id="GO:0012505">
    <property type="term" value="C:endomembrane system"/>
    <property type="evidence" value="ECO:0007669"/>
    <property type="project" value="TreeGrafter"/>
</dbReference>
<feature type="transmembrane region" description="Helical" evidence="15">
    <location>
        <begin position="171"/>
        <end position="193"/>
    </location>
</feature>
<comment type="similarity">
    <text evidence="2">Belongs to the CLPTM1 family.</text>
</comment>
<evidence type="ECO:0000256" key="10">
    <source>
        <dbReference type="ARBA" id="ARBA00040905"/>
    </source>
</evidence>
<comment type="catalytic activity">
    <reaction evidence="6">
        <text>a 1,2-diacyl-sn-glycero-3-phosphoethanolamine(in) = a 1,2-diacyl-sn-glycero-3-phosphoethanolamine(out)</text>
        <dbReference type="Rhea" id="RHEA:38895"/>
        <dbReference type="ChEBI" id="CHEBI:64612"/>
    </reaction>
</comment>
<evidence type="ECO:0000256" key="6">
    <source>
        <dbReference type="ARBA" id="ARBA00024615"/>
    </source>
</evidence>
<dbReference type="GO" id="GO:0016020">
    <property type="term" value="C:membrane"/>
    <property type="evidence" value="ECO:0007669"/>
    <property type="project" value="UniProtKB-SubCell"/>
</dbReference>
<comment type="subcellular location">
    <subcellularLocation>
        <location evidence="1">Membrane</location>
        <topology evidence="1">Multi-pass membrane protein</topology>
    </subcellularLocation>
</comment>
<dbReference type="PANTHER" id="PTHR21347:SF0">
    <property type="entry name" value="LIPID SCRAMBLASE CLPTM1L"/>
    <property type="match status" value="1"/>
</dbReference>
<evidence type="ECO:0000313" key="17">
    <source>
        <dbReference type="Proteomes" id="UP000007875"/>
    </source>
</evidence>
<protein>
    <recommendedName>
        <fullName evidence="10">Lipid scramblase CLPTM1L</fullName>
    </recommendedName>
    <alternativeName>
        <fullName evidence="12">Cisplatin resistance-related protein 9</fullName>
    </alternativeName>
    <alternativeName>
        <fullName evidence="11">Cleft lip and palate transmembrane protein 1-like protein</fullName>
    </alternativeName>
</protein>
<feature type="transmembrane region" description="Helical" evidence="15">
    <location>
        <begin position="304"/>
        <end position="319"/>
    </location>
</feature>
<evidence type="ECO:0000256" key="11">
    <source>
        <dbReference type="ARBA" id="ARBA00042320"/>
    </source>
</evidence>
<sequence>MIYGIWNPEECKLPTRSKYCIKSHILEKNTKWKLKVYLSTKLQSQSQLSTAKTKSIYQWKNINFTEPKQINLNITLPSETRQNGSLYLHFLLHPHGESAFDNAKSIHQLSAVTEYLAPVSYFKLIQDNSSVFNSTANEAPVTHWRPTLNIYVMNQNIVFDQQKIPAELYYLIRYCVCVVIITNAAVYLPVFYVDELSHRKKELKPIPNNVTKMEVTIHYSPISVGKLRLWVILTHAMQQMKSFGFSNKDIDEVKGIFTGTNLYFLALTFVIALFHMLFDFLAFKNDINYWKKRDSMEGLSFHTVVYRCVSTIIIFLFLLDQGTSLLILVPAGIGSIIEIWKLSKALKVKVTRIGWRFSVNFGSSSEKERNTENFDQQALKYLSYIMYPLCLGAAGYSLFYVPHKSWYSWVIQSLVNAVYGFGFLFMLPQLFINYKLKSVAHLPWRAFMYKAFNTFIDDVFAFIVHMPTSHRLACFRDDIVFFCYLYQLWLYPVDKKRANEFGVSYEEKHEKED</sequence>
<evidence type="ECO:0000256" key="12">
    <source>
        <dbReference type="ARBA" id="ARBA00043155"/>
    </source>
</evidence>
<dbReference type="InterPro" id="IPR008429">
    <property type="entry name" value="CLPTM1"/>
</dbReference>
<comment type="catalytic activity">
    <reaction evidence="8">
        <text>a 1,2-diacyl-sn-glycero-3-phospho-(1D-myo-inositol)(in) = a 1,2-diacyl-sn-glycero-3-phospho-(1D-myo-inositol)(out)</text>
        <dbReference type="Rhea" id="RHEA:38691"/>
        <dbReference type="ChEBI" id="CHEBI:57880"/>
    </reaction>
</comment>
<evidence type="ECO:0000256" key="5">
    <source>
        <dbReference type="ARBA" id="ARBA00023136"/>
    </source>
</evidence>
<keyword evidence="3 15" id="KW-0812">Transmembrane</keyword>
<keyword evidence="17" id="KW-1185">Reference proteome</keyword>
<keyword evidence="5 15" id="KW-0472">Membrane</keyword>
<dbReference type="FunCoup" id="H2ZN70">
    <property type="interactions" value="7"/>
</dbReference>
<evidence type="ECO:0000313" key="16">
    <source>
        <dbReference type="Ensembl" id="ENSCSAVP00000019036.1"/>
    </source>
</evidence>
<evidence type="ECO:0000256" key="13">
    <source>
        <dbReference type="ARBA" id="ARBA00045827"/>
    </source>
</evidence>
<organism evidence="16 17">
    <name type="scientific">Ciona savignyi</name>
    <name type="common">Pacific transparent sea squirt</name>
    <dbReference type="NCBI Taxonomy" id="51511"/>
    <lineage>
        <taxon>Eukaryota</taxon>
        <taxon>Metazoa</taxon>
        <taxon>Chordata</taxon>
        <taxon>Tunicata</taxon>
        <taxon>Ascidiacea</taxon>
        <taxon>Phlebobranchia</taxon>
        <taxon>Cionidae</taxon>
        <taxon>Ciona</taxon>
    </lineage>
</organism>
<comment type="catalytic activity">
    <reaction evidence="7">
        <text>a 1,2-diacyl-sn-glycero-3-phosphocholine(in) = a 1,2-diacyl-sn-glycero-3-phosphocholine(out)</text>
        <dbReference type="Rhea" id="RHEA:38571"/>
        <dbReference type="ChEBI" id="CHEBI:57643"/>
    </reaction>
</comment>
<evidence type="ECO:0000256" key="9">
    <source>
        <dbReference type="ARBA" id="ARBA00036810"/>
    </source>
</evidence>
<comment type="catalytic activity">
    <reaction evidence="9">
        <text>6-(alpha-D-glucosaminyl)-(1-octadecanoyl,2-(9Z)-octadecenoyl-sn-glycero-3-phospho)-1D-myo-inositol(in) = 6-(alpha-D-glucosaminyl)-(1-octadecanoyl,2-(9Z)-octadecenoyl-sn-glycero-3-phospho)-1D-myo-inositol(out)</text>
        <dbReference type="Rhea" id="RHEA:71495"/>
        <dbReference type="ChEBI" id="CHEBI:190691"/>
    </reaction>
</comment>
<keyword evidence="4 15" id="KW-1133">Transmembrane helix</keyword>
<comment type="catalytic activity">
    <reaction evidence="14">
        <text>a 6-(alpha-D-glucosaminyl)-1-(1,2-diacyl-sn-glycero-3-phospho)-1D-myo-inositol(in) = a 6-(alpha-D-glucosaminyl)-1-(1,2-diacyl-sn-glycero-3-phospho)-1D-myo-inositol(out)</text>
        <dbReference type="Rhea" id="RHEA:71491"/>
        <dbReference type="ChEBI" id="CHEBI:57997"/>
    </reaction>
</comment>
<proteinExistence type="inferred from homology"/>
<dbReference type="Pfam" id="PF05602">
    <property type="entry name" value="CLPTM1"/>
    <property type="match status" value="1"/>
</dbReference>
<dbReference type="HOGENOM" id="CLU_019907_4_1_1"/>
<comment type="function">
    <text evidence="13">Scramblase that mediates the translocation of glucosaminylphosphatidylinositol (alpha-D-GlcN-(1-6)-(1,2-diacyl-sn-glycero-3-phospho)-1D-myo-inositol, GlcN-PI) across the endoplasmic reticulum (ER) membrane, from the cytosolic leaflet to the luminal leaflet of the ER membrane, where it participates in the biosynthesis of glycosylphosphatidylinositol (GPI). GPI is a lipid glycoconjugate involved in post-translational modification of proteins. Can also translocate 1,2-diacyl-sn-glycero-3-phospho-(1D-myo-inositol) (phosphatidylinositol or PI), as well as several other phospholipids (1,2-diacyl-sn-glycero-3-phosphocholine, 1,2-diacyl-sn-glycero-3-phosphoethanolamine), and N-acetylglucosaminylphosphatidylinositol (GlcNAc-PI) in vitro.</text>
</comment>
<evidence type="ECO:0000256" key="3">
    <source>
        <dbReference type="ARBA" id="ARBA00022692"/>
    </source>
</evidence>
<evidence type="ECO:0000256" key="7">
    <source>
        <dbReference type="ARBA" id="ARBA00024631"/>
    </source>
</evidence>
<evidence type="ECO:0000256" key="1">
    <source>
        <dbReference type="ARBA" id="ARBA00004141"/>
    </source>
</evidence>
<dbReference type="GeneTree" id="ENSGT00530000063461"/>
<dbReference type="eggNOG" id="KOG2489">
    <property type="taxonomic scope" value="Eukaryota"/>
</dbReference>
<dbReference type="STRING" id="51511.ENSCSAVP00000019036"/>
<feature type="transmembrane region" description="Helical" evidence="15">
    <location>
        <begin position="381"/>
        <end position="400"/>
    </location>
</feature>
<evidence type="ECO:0000256" key="15">
    <source>
        <dbReference type="SAM" id="Phobius"/>
    </source>
</evidence>